<dbReference type="InterPro" id="IPR011598">
    <property type="entry name" value="bHLH_dom"/>
</dbReference>
<dbReference type="GO" id="GO:0046983">
    <property type="term" value="F:protein dimerization activity"/>
    <property type="evidence" value="ECO:0007669"/>
    <property type="project" value="InterPro"/>
</dbReference>
<dbReference type="CDD" id="cd11395">
    <property type="entry name" value="bHLHzip_SREBP_like"/>
    <property type="match status" value="1"/>
</dbReference>
<gene>
    <name evidence="4" type="ORF">R9X50_00380900</name>
</gene>
<evidence type="ECO:0000256" key="2">
    <source>
        <dbReference type="SAM" id="MobiDB-lite"/>
    </source>
</evidence>
<dbReference type="InterPro" id="IPR036638">
    <property type="entry name" value="HLH_DNA-bd_sf"/>
</dbReference>
<name>A0AAQ3RA68_9PEZI</name>
<dbReference type="Proteomes" id="UP001303373">
    <property type="component" value="Chromosome 5"/>
</dbReference>
<feature type="domain" description="BHLH" evidence="3">
    <location>
        <begin position="233"/>
        <end position="302"/>
    </location>
</feature>
<keyword evidence="1" id="KW-0175">Coiled coil</keyword>
<dbReference type="PANTHER" id="PTHR47336:SF2">
    <property type="entry name" value="TRANSCRIPTION FACTOR HMS1-RELATED"/>
    <property type="match status" value="1"/>
</dbReference>
<protein>
    <recommendedName>
        <fullName evidence="3">BHLH domain-containing protein</fullName>
    </recommendedName>
</protein>
<evidence type="ECO:0000259" key="3">
    <source>
        <dbReference type="SMART" id="SM00353"/>
    </source>
</evidence>
<dbReference type="SUPFAM" id="SSF47459">
    <property type="entry name" value="HLH, helix-loop-helix DNA-binding domain"/>
    <property type="match status" value="1"/>
</dbReference>
<dbReference type="Gene3D" id="4.10.280.10">
    <property type="entry name" value="Helix-loop-helix DNA-binding domain"/>
    <property type="match status" value="1"/>
</dbReference>
<proteinExistence type="predicted"/>
<dbReference type="Pfam" id="PF00010">
    <property type="entry name" value="HLH"/>
    <property type="match status" value="1"/>
</dbReference>
<accession>A0AAQ3RA68</accession>
<dbReference type="InterPro" id="IPR052099">
    <property type="entry name" value="Regulatory_TF_Diverse"/>
</dbReference>
<evidence type="ECO:0000256" key="1">
    <source>
        <dbReference type="SAM" id="Coils"/>
    </source>
</evidence>
<reference evidence="4 5" key="1">
    <citation type="submission" date="2023-11" db="EMBL/GenBank/DDBJ databases">
        <title>An acidophilic fungus is an integral part of prey digestion in a carnivorous sundew plant.</title>
        <authorList>
            <person name="Tsai I.J."/>
        </authorList>
    </citation>
    <scope>NUCLEOTIDE SEQUENCE [LARGE SCALE GENOMIC DNA]</scope>
    <source>
        <strain evidence="4">169a</strain>
    </source>
</reference>
<feature type="compositionally biased region" description="Basic residues" evidence="2">
    <location>
        <begin position="221"/>
        <end position="230"/>
    </location>
</feature>
<feature type="coiled-coil region" evidence="1">
    <location>
        <begin position="293"/>
        <end position="320"/>
    </location>
</feature>
<organism evidence="4 5">
    <name type="scientific">Acrodontium crateriforme</name>
    <dbReference type="NCBI Taxonomy" id="150365"/>
    <lineage>
        <taxon>Eukaryota</taxon>
        <taxon>Fungi</taxon>
        <taxon>Dikarya</taxon>
        <taxon>Ascomycota</taxon>
        <taxon>Pezizomycotina</taxon>
        <taxon>Dothideomycetes</taxon>
        <taxon>Dothideomycetidae</taxon>
        <taxon>Mycosphaerellales</taxon>
        <taxon>Teratosphaeriaceae</taxon>
        <taxon>Acrodontium</taxon>
    </lineage>
</organism>
<evidence type="ECO:0000313" key="4">
    <source>
        <dbReference type="EMBL" id="WPH00975.1"/>
    </source>
</evidence>
<dbReference type="EMBL" id="CP138584">
    <property type="protein sequence ID" value="WPH00975.1"/>
    <property type="molecule type" value="Genomic_DNA"/>
</dbReference>
<dbReference type="AlphaFoldDB" id="A0AAQ3RA68"/>
<dbReference type="PANTHER" id="PTHR47336">
    <property type="entry name" value="TRANSCRIPTION FACTOR HMS1-RELATED"/>
    <property type="match status" value="1"/>
</dbReference>
<evidence type="ECO:0000313" key="5">
    <source>
        <dbReference type="Proteomes" id="UP001303373"/>
    </source>
</evidence>
<feature type="compositionally biased region" description="Basic and acidic residues" evidence="2">
    <location>
        <begin position="234"/>
        <end position="251"/>
    </location>
</feature>
<dbReference type="SMART" id="SM00353">
    <property type="entry name" value="HLH"/>
    <property type="match status" value="1"/>
</dbReference>
<feature type="region of interest" description="Disordered" evidence="2">
    <location>
        <begin position="97"/>
        <end position="279"/>
    </location>
</feature>
<feature type="compositionally biased region" description="Low complexity" evidence="2">
    <location>
        <begin position="154"/>
        <end position="167"/>
    </location>
</feature>
<keyword evidence="5" id="KW-1185">Reference proteome</keyword>
<sequence length="332" mass="36057">MTEILSGVAHSLFGNPASYQMPDNADQDWRQHYIPHMPLLTSQWAGGTRPPPIMGGMQDVNMGIFQHDTTDSTYIDSYGPGGSHHFSPPVGYNGEGNWHSDVDMGTPSTGPFPASMGESYHPIHAGHSNHLQLPQRDHLGGTSLHSPRSSRGAISPGSHISHPPSTSHTEERPPLGRSNTAPDHPGHRRSTTSTGTAGIVKRSGSEEGEDEYVPTEEHQKSGRGRKRQRVPHTAVERRYRENLNAHLDKLRQTVPAFAKRRASGSGKPGDPATMGEGVKPSKCEILNGAIEHILAVDKENAALKHEVQALRARLDELERWYGTSQGAAFTGA</sequence>